<feature type="chain" id="PRO_5031405988" description="Secreted protein" evidence="1">
    <location>
        <begin position="27"/>
        <end position="608"/>
    </location>
</feature>
<dbReference type="AlphaFoldDB" id="A0A7W5DUH7"/>
<reference evidence="2 3" key="1">
    <citation type="submission" date="2020-08" db="EMBL/GenBank/DDBJ databases">
        <title>Genomic Encyclopedia of Type Strains, Phase III (KMG-III): the genomes of soil and plant-associated and newly described type strains.</title>
        <authorList>
            <person name="Whitman W."/>
        </authorList>
    </citation>
    <scope>NUCLEOTIDE SEQUENCE [LARGE SCALE GENOMIC DNA]</scope>
    <source>
        <strain evidence="2 3">CECT 8075</strain>
    </source>
</reference>
<keyword evidence="1" id="KW-0732">Signal</keyword>
<name>A0A7W5DUH7_9BACT</name>
<evidence type="ECO:0008006" key="4">
    <source>
        <dbReference type="Google" id="ProtNLM"/>
    </source>
</evidence>
<dbReference type="Proteomes" id="UP000536179">
    <property type="component" value="Unassembled WGS sequence"/>
</dbReference>
<gene>
    <name evidence="2" type="ORF">FHS27_000047</name>
</gene>
<evidence type="ECO:0000313" key="3">
    <source>
        <dbReference type="Proteomes" id="UP000536179"/>
    </source>
</evidence>
<keyword evidence="3" id="KW-1185">Reference proteome</keyword>
<protein>
    <recommendedName>
        <fullName evidence="4">Secreted protein</fullName>
    </recommendedName>
</protein>
<organism evidence="2 3">
    <name type="scientific">Aporhodopirellula rubra</name>
    <dbReference type="NCBI Taxonomy" id="980271"/>
    <lineage>
        <taxon>Bacteria</taxon>
        <taxon>Pseudomonadati</taxon>
        <taxon>Planctomycetota</taxon>
        <taxon>Planctomycetia</taxon>
        <taxon>Pirellulales</taxon>
        <taxon>Pirellulaceae</taxon>
        <taxon>Aporhodopirellula</taxon>
    </lineage>
</organism>
<feature type="signal peptide" evidence="1">
    <location>
        <begin position="1"/>
        <end position="26"/>
    </location>
</feature>
<dbReference type="EMBL" id="JACHXU010000001">
    <property type="protein sequence ID" value="MBB3204283.1"/>
    <property type="molecule type" value="Genomic_DNA"/>
</dbReference>
<evidence type="ECO:0000256" key="1">
    <source>
        <dbReference type="SAM" id="SignalP"/>
    </source>
</evidence>
<dbReference type="RefSeq" id="WP_184300162.1">
    <property type="nucleotide sequence ID" value="NZ_JACHXU010000001.1"/>
</dbReference>
<sequence length="608" mass="65691">MRFSPFCFLLLVGGTLSLCLALPASANPSDRNPTAPLAVHGTIPEAKALAAKLYSTYDRIREIELEAIEQKGDHSRLPGKRLVKAAGELWKAIRDARKLQLMGEPAGYDIESKLRGAAGNVNAYAMYWGQSPDGLKAKAKAKQLLDKAIPKLRKIAERASGMLSDGQVEPFVNLVESEGQRLAAELSLFAPAEKPAAQEFLNFISSGEAEVAKSRFAEYAAQSREVLDANLKRVDQFEGDSAAVIEQVRQTGRYSSADGESGNVPAAMRHIVDRWGIASAALMRAHAISIAFDARRVDFGGRGDVAGVIVESSLEPRMTVLTETAIRSIVLLIDAATAQVSSENVAQLYVDLLPSISVAQRRMGGRSDLLVNACRESLRNLAQRDPVFAINVASYDRVASQPLRWREKFAADQADSMSKQCVASSRLLASENESPGASGRKSVIAPQVMDRWANLLVDDAVPRLLGKQVSDSSVRRLSSNGRLGVVPYSDGHYSLIALPLEIGEQVADLRTAISVSDAYAPLSLDAAGAISAAEMQEFESVGGVIRNVTLESLLVRFAALPEAASVIQPLGELPELGNDRVPPMKAACWRLDVQPMWAQNRYFVAKAR</sequence>
<accession>A0A7W5DUH7</accession>
<evidence type="ECO:0000313" key="2">
    <source>
        <dbReference type="EMBL" id="MBB3204283.1"/>
    </source>
</evidence>
<comment type="caution">
    <text evidence="2">The sequence shown here is derived from an EMBL/GenBank/DDBJ whole genome shotgun (WGS) entry which is preliminary data.</text>
</comment>
<proteinExistence type="predicted"/>